<reference evidence="2 3" key="1">
    <citation type="journal article" date="2012" name="MBio">
        <title>Comparative genome analysis of three eukaryotic parasites with differing abilities to transform leukocytes reveals key mediators of Theileria-induced leukocyte transformation.</title>
        <authorList>
            <person name="Hayashida K."/>
            <person name="Hara Y."/>
            <person name="Abe T."/>
            <person name="Yamasaki C."/>
            <person name="Toyoda A."/>
            <person name="Kosuge T."/>
            <person name="Suzuki Y."/>
            <person name="Sato Y."/>
            <person name="Kawashima S."/>
            <person name="Katayama T."/>
            <person name="Wakaguri H."/>
            <person name="Inoue N."/>
            <person name="Homma K."/>
            <person name="Tada-Umezaki M."/>
            <person name="Yagi Y."/>
            <person name="Fujii Y."/>
            <person name="Habara T."/>
            <person name="Kanehisa M."/>
            <person name="Watanabe H."/>
            <person name="Ito K."/>
            <person name="Gojobori T."/>
            <person name="Sugawara H."/>
            <person name="Imanishi T."/>
            <person name="Weir W."/>
            <person name="Gardner M."/>
            <person name="Pain A."/>
            <person name="Shiels B."/>
            <person name="Hattori M."/>
            <person name="Nene V."/>
            <person name="Sugimoto C."/>
        </authorList>
    </citation>
    <scope>NUCLEOTIDE SEQUENCE [LARGE SCALE GENOMIC DNA]</scope>
    <source>
        <strain evidence="2 3">Shintoku</strain>
    </source>
</reference>
<dbReference type="KEGG" id="tot:TOT_030000767"/>
<dbReference type="RefSeq" id="XP_009691806.1">
    <property type="nucleotide sequence ID" value="XM_009693511.1"/>
</dbReference>
<keyword evidence="3" id="KW-1185">Reference proteome</keyword>
<dbReference type="GeneID" id="20715920"/>
<evidence type="ECO:0000313" key="2">
    <source>
        <dbReference type="EMBL" id="BAM41505.1"/>
    </source>
</evidence>
<dbReference type="VEuPathDB" id="PiroplasmaDB:TOT_030000767"/>
<feature type="region of interest" description="Disordered" evidence="1">
    <location>
        <begin position="672"/>
        <end position="695"/>
    </location>
</feature>
<organism evidence="2 3">
    <name type="scientific">Theileria orientalis strain Shintoku</name>
    <dbReference type="NCBI Taxonomy" id="869250"/>
    <lineage>
        <taxon>Eukaryota</taxon>
        <taxon>Sar</taxon>
        <taxon>Alveolata</taxon>
        <taxon>Apicomplexa</taxon>
        <taxon>Aconoidasida</taxon>
        <taxon>Piroplasmida</taxon>
        <taxon>Theileriidae</taxon>
        <taxon>Theileria</taxon>
    </lineage>
</organism>
<name>J4D9N9_THEOR</name>
<feature type="compositionally biased region" description="Acidic residues" evidence="1">
    <location>
        <begin position="681"/>
        <end position="690"/>
    </location>
</feature>
<sequence length="1940" mass="222135">MPFVVLKATDTSNTYGRSKARINKQLYINCYIFRRYQHTPMERLYPEDITIYKEYKAGIGNAVVLKTIISNRPYRIAHLVKAHVYYNRYENKTPLLLVLFFDGHQNAINRYYVRSDFDEDIRRWIKKGIDTLRPLESDDIENEILQPLLKENDRISDLLTYQVDKTTSKDSETYNGNKIQIIKRENDPSPGFKKYTHIPVGKYAKHKACVLCNSQVLFYWNTSDRRGYSAQIREIQNIKICSISVYYSPKIKEPLIIDILMSDKDGDKHLYYFRKISNNTLYWQSLDSKTFNNFVNQRVKTEDVHTRLTETGNKLLKSCLEKIESNLTKILIIMVDRTSEYSKNQVGTLKGQVGNNLDYVLANAHGTVAVKEVSTEFNALSSKGYAVYEHDFTSVSKSLQPNEALKIKFIGSKTEMVTQHSTMVTLNLEYQLKGGGYRSQSLYISVITNTDRKNKFKWYKHNCDKNITDKAFRLGYNGQYATVEPDSSDYQLNYRVVLVYFAYDYLDAFIFVAFPSEKSNKIRILSYSKFKSNALTGTIIKMSELDQTESNTMASLPKGSVHHIDSSLLKKLQDEHEKLKSEISGSIEQLSYEINQNKFYVYLYGPYLQPLMICYNDKAYTRFYLSQNRSSWNLVTGISSCMCKNVDSQDTSETIFVKSLNEVATSLSLIHPKKPDKGKEVEEEEDDEEDPSKRPLVMDISKIKSADYDFDRITVTENQTYSKSNLFVYCTHTPKGEDPLTIDSLITSSPVNKTIKLEASTKAKYVTVYFNRFILTKPLVLCIGTDDGKEKYYKDVIKPGDSYSISQDASISSDNLLDKLIDENDKRNSTFTYQIDKTIFTDGKTSKYGNEESITVTKEEKSLGFTIYTHKPNKAQTKSSYILQNKNLLVGRLKTQIGDAEDSHGKSYSSVKVYSLTKEPDFLLLIEFNGLFTFYYSYKRDEKGLYWGKEGFNYKSDLSIKEKLDELNYPLKSSVIIEIDEGSRPEENEDTEYEMRLIENKLNPDGTYEKSMYIEGKPVEGAKKIKATHPSKMYEPNQWRESGYKYVSHELPDSGSLSSLGKTKANVAGVRLFITKTAVNKPEEIYLYQSNDDVRLPRKRLRLYYPPTTTSSSSSLNKVFVYFYKEDTRPLSICYNGKLYKSRDNKFTEWIYDKTAKCYQASEVLNTLKIVYQKMKRKITFSSSGKDKHIDTYLNKRYQNYMRDSYSADYRKSSDGPYVLSKATVTKGLSNVTILDKLLDTLDGHTFDMMYKYYKNSSTNPLVFEFADGSAKTYIVRKDRFKYWSMEKIGNLAAELSKIEKSINETTVYEIDKTSSTYNTNITVKKHDNQPTNGFNKYTHSPNPGHTSGKVVVLYNLAKLTKIDRGTPKTLTEIESKPYQSVTVYFGDKAKNESKPAPLVLELTTSGTDKKHYKHKLDKSVYNWEPLTIPSPDDNNKQLIEELKKTEFELVESVVVLLEKTDNEVYGDDEIQSAMRQHDPPKQFNLAGIDRRSIRVSDKTGSEAKCISDFGYKACEHDLSTCFKGSKNYGLRFFILANDSTYKYKEIKLSNSDESLDTLYYVNGASTGKDKVYVYFYSKDPRPLLACYNGIAYRPKSSKDYDKEWVRVNKITKCPSDEVSHSSELLKTLSDIAKTLNVVLLDKRPSVLKPENEKPDSPGIDNTKYSVQKFKNKDIDVKVTYRNKKCYRVYNHEPNGSDGRGDGYRLGEIKYGSDTGEAKLLNYTTHKPLSMVSTYYSLYDKDHKHPFLVVLKFKNGKNTEEYYKLKGKDVKEWVKMDEGGSDKDIINQLKKEDTFEDGLYSLRTRIGIDFENTENITPLFKADKCEEGSIDWVAIGAGSGGGIVGVGTIVTIGVVVVKKLAAAAGPGSALEFALKLVELLCGTEIKDSLGKAMLLHPSIESTAVMMESSGILTTEFRRTRRLSSLLKIEINTEEKGTKYL</sequence>
<evidence type="ECO:0000256" key="1">
    <source>
        <dbReference type="SAM" id="MobiDB-lite"/>
    </source>
</evidence>
<dbReference type="Proteomes" id="UP000003786">
    <property type="component" value="Chromosome 3"/>
</dbReference>
<evidence type="ECO:0000313" key="3">
    <source>
        <dbReference type="Proteomes" id="UP000003786"/>
    </source>
</evidence>
<gene>
    <name evidence="2" type="ORF">TOT_030000767</name>
</gene>
<protein>
    <submittedName>
        <fullName evidence="2">4-methyl-5(B-hydroxyethyl)-thiazol monophosphate biosynthesis enzyme</fullName>
    </submittedName>
</protein>
<dbReference type="OrthoDB" id="543156at2759"/>
<proteinExistence type="predicted"/>
<dbReference type="EMBL" id="AP011948">
    <property type="protein sequence ID" value="BAM41505.1"/>
    <property type="molecule type" value="Genomic_DNA"/>
</dbReference>
<accession>J4D9N9</accession>